<gene>
    <name evidence="8" type="ORF">IPV69_05080</name>
</gene>
<dbReference type="RefSeq" id="WP_206293836.1">
    <property type="nucleotide sequence ID" value="NZ_CP063458.1"/>
</dbReference>
<feature type="transmembrane region" description="Helical" evidence="7">
    <location>
        <begin position="329"/>
        <end position="350"/>
    </location>
</feature>
<feature type="transmembrane region" description="Helical" evidence="7">
    <location>
        <begin position="161"/>
        <end position="178"/>
    </location>
</feature>
<dbReference type="InterPro" id="IPR022791">
    <property type="entry name" value="L-PG_synthase/AglD"/>
</dbReference>
<sequence length="474" mass="52130">MSAPKKRRIGSILRWLIAIVGITYVLWNIRFHDRVRVITPGPDFQVSEVRVWNDAGEKDATFVIDADQRTVLRSDLWTLPDRKTVETADPQQSGKTRKWKLIAVRPAGDLPSPAVELLVEDGDSKQRQIIPPAAVVTRDPIRVTYPLVEVGVSRMVREADWSFLAVAILLMPLSYLLTSYRWHVLLKSQQIRIGMARTFVINMVGAFYNSFMPGSTGGDLAKAYYASKYSEHRTRAILTVVVDRIIGLLALFVLGGVLAAFQWHVPECRKVAIAAGIVVTATAAGLLVFYTPALRRGTGLDWLLGKLPMQKQVGQAVHAMELYGKQPRVIIWAFLCSFPVHVTTILSATMSGQAFHLPLSPLYYWVIVPVIALVGAIPISPQGAGVMEFFAVQLTIHRGVTVAQAVALVMSIRLVTIFWNVLAGIFVLKGGYHAPTEAEQHELEDDGKEADTGSVPRPAPATNDVVAADKGKPT</sequence>
<evidence type="ECO:0000256" key="5">
    <source>
        <dbReference type="ARBA" id="ARBA00023136"/>
    </source>
</evidence>
<evidence type="ECO:0000313" key="9">
    <source>
        <dbReference type="Proteomes" id="UP000593765"/>
    </source>
</evidence>
<keyword evidence="2" id="KW-1003">Cell membrane</keyword>
<feature type="transmembrane region" description="Helical" evidence="7">
    <location>
        <begin position="12"/>
        <end position="29"/>
    </location>
</feature>
<dbReference type="KEGG" id="hbs:IPV69_05080"/>
<feature type="transmembrane region" description="Helical" evidence="7">
    <location>
        <begin position="236"/>
        <end position="259"/>
    </location>
</feature>
<evidence type="ECO:0000256" key="1">
    <source>
        <dbReference type="ARBA" id="ARBA00004651"/>
    </source>
</evidence>
<name>A0A7M2WZE6_9BACT</name>
<dbReference type="GO" id="GO:0005886">
    <property type="term" value="C:plasma membrane"/>
    <property type="evidence" value="ECO:0007669"/>
    <property type="project" value="UniProtKB-SubCell"/>
</dbReference>
<dbReference type="Pfam" id="PF03706">
    <property type="entry name" value="LPG_synthase_TM"/>
    <property type="match status" value="1"/>
</dbReference>
<feature type="transmembrane region" description="Helical" evidence="7">
    <location>
        <begin position="362"/>
        <end position="381"/>
    </location>
</feature>
<protein>
    <submittedName>
        <fullName evidence="8">Flippase-like domain-containing protein</fullName>
    </submittedName>
</protein>
<proteinExistence type="predicted"/>
<feature type="region of interest" description="Disordered" evidence="6">
    <location>
        <begin position="438"/>
        <end position="474"/>
    </location>
</feature>
<dbReference type="PANTHER" id="PTHR40277">
    <property type="entry name" value="BLL5419 PROTEIN"/>
    <property type="match status" value="1"/>
</dbReference>
<comment type="subcellular location">
    <subcellularLocation>
        <location evidence="1">Cell membrane</location>
        <topology evidence="1">Multi-pass membrane protein</topology>
    </subcellularLocation>
</comment>
<dbReference type="PANTHER" id="PTHR40277:SF1">
    <property type="entry name" value="BLL5419 PROTEIN"/>
    <property type="match status" value="1"/>
</dbReference>
<dbReference type="Proteomes" id="UP000593765">
    <property type="component" value="Chromosome"/>
</dbReference>
<reference evidence="8 9" key="1">
    <citation type="submission" date="2020-10" db="EMBL/GenBank/DDBJ databases">
        <title>Wide distribution of Phycisphaera-like planctomycetes from WD2101 soil group in peatlands and genome analysis of the first cultivated representative.</title>
        <authorList>
            <person name="Dedysh S.N."/>
            <person name="Beletsky A.V."/>
            <person name="Ivanova A."/>
            <person name="Kulichevskaya I.S."/>
            <person name="Suzina N.E."/>
            <person name="Philippov D.A."/>
            <person name="Rakitin A.L."/>
            <person name="Mardanov A.V."/>
            <person name="Ravin N.V."/>
        </authorList>
    </citation>
    <scope>NUCLEOTIDE SEQUENCE [LARGE SCALE GENOMIC DNA]</scope>
    <source>
        <strain evidence="8 9">M1803</strain>
    </source>
</reference>
<keyword evidence="4 7" id="KW-1133">Transmembrane helix</keyword>
<dbReference type="EMBL" id="CP063458">
    <property type="protein sequence ID" value="QOV90734.1"/>
    <property type="molecule type" value="Genomic_DNA"/>
</dbReference>
<feature type="transmembrane region" description="Helical" evidence="7">
    <location>
        <begin position="199"/>
        <end position="216"/>
    </location>
</feature>
<evidence type="ECO:0000256" key="4">
    <source>
        <dbReference type="ARBA" id="ARBA00022989"/>
    </source>
</evidence>
<keyword evidence="5 7" id="KW-0472">Membrane</keyword>
<keyword evidence="3 7" id="KW-0812">Transmembrane</keyword>
<evidence type="ECO:0000256" key="3">
    <source>
        <dbReference type="ARBA" id="ARBA00022692"/>
    </source>
</evidence>
<evidence type="ECO:0000313" key="8">
    <source>
        <dbReference type="EMBL" id="QOV90734.1"/>
    </source>
</evidence>
<accession>A0A7M2WZE6</accession>
<dbReference type="AlphaFoldDB" id="A0A7M2WZE6"/>
<evidence type="ECO:0000256" key="2">
    <source>
        <dbReference type="ARBA" id="ARBA00022475"/>
    </source>
</evidence>
<evidence type="ECO:0000256" key="7">
    <source>
        <dbReference type="SAM" id="Phobius"/>
    </source>
</evidence>
<evidence type="ECO:0000256" key="6">
    <source>
        <dbReference type="SAM" id="MobiDB-lite"/>
    </source>
</evidence>
<feature type="transmembrane region" description="Helical" evidence="7">
    <location>
        <begin position="271"/>
        <end position="290"/>
    </location>
</feature>
<dbReference type="NCBIfam" id="TIGR00374">
    <property type="entry name" value="flippase-like domain"/>
    <property type="match status" value="1"/>
</dbReference>
<feature type="transmembrane region" description="Helical" evidence="7">
    <location>
        <begin position="401"/>
        <end position="428"/>
    </location>
</feature>
<organism evidence="8 9">
    <name type="scientific">Humisphaera borealis</name>
    <dbReference type="NCBI Taxonomy" id="2807512"/>
    <lineage>
        <taxon>Bacteria</taxon>
        <taxon>Pseudomonadati</taxon>
        <taxon>Planctomycetota</taxon>
        <taxon>Phycisphaerae</taxon>
        <taxon>Tepidisphaerales</taxon>
        <taxon>Tepidisphaeraceae</taxon>
        <taxon>Humisphaera</taxon>
    </lineage>
</organism>
<keyword evidence="9" id="KW-1185">Reference proteome</keyword>